<reference evidence="2" key="1">
    <citation type="submission" date="2018-05" db="EMBL/GenBank/DDBJ databases">
        <authorList>
            <person name="Lanie J.A."/>
            <person name="Ng W.-L."/>
            <person name="Kazmierczak K.M."/>
            <person name="Andrzejewski T.M."/>
            <person name="Davidsen T.M."/>
            <person name="Wayne K.J."/>
            <person name="Tettelin H."/>
            <person name="Glass J.I."/>
            <person name="Rusch D."/>
            <person name="Podicherti R."/>
            <person name="Tsui H.-C.T."/>
            <person name="Winkler M.E."/>
        </authorList>
    </citation>
    <scope>NUCLEOTIDE SEQUENCE</scope>
</reference>
<dbReference type="AlphaFoldDB" id="A0A382W952"/>
<protein>
    <recommendedName>
        <fullName evidence="3">Sodium:solute symporter</fullName>
    </recommendedName>
</protein>
<dbReference type="EMBL" id="UINC01158028">
    <property type="protein sequence ID" value="SVD55343.1"/>
    <property type="molecule type" value="Genomic_DNA"/>
</dbReference>
<gene>
    <name evidence="2" type="ORF">METZ01_LOCUS408197</name>
</gene>
<keyword evidence="1" id="KW-0812">Transmembrane</keyword>
<accession>A0A382W952</accession>
<name>A0A382W952_9ZZZZ</name>
<keyword evidence="1" id="KW-1133">Transmembrane helix</keyword>
<evidence type="ECO:0000313" key="2">
    <source>
        <dbReference type="EMBL" id="SVD55343.1"/>
    </source>
</evidence>
<sequence>SVTYGALLGLFILAKFDRQFHQISIIIGLIAGIGTALMIKFNGLPWVWMIPLSSAVVVYTTFVINLFINREKN</sequence>
<keyword evidence="1" id="KW-0472">Membrane</keyword>
<feature type="non-terminal residue" evidence="2">
    <location>
        <position position="1"/>
    </location>
</feature>
<evidence type="ECO:0008006" key="3">
    <source>
        <dbReference type="Google" id="ProtNLM"/>
    </source>
</evidence>
<feature type="transmembrane region" description="Helical" evidence="1">
    <location>
        <begin position="20"/>
        <end position="39"/>
    </location>
</feature>
<dbReference type="InterPro" id="IPR038377">
    <property type="entry name" value="Na/Glc_symporter_sf"/>
</dbReference>
<organism evidence="2">
    <name type="scientific">marine metagenome</name>
    <dbReference type="NCBI Taxonomy" id="408172"/>
    <lineage>
        <taxon>unclassified sequences</taxon>
        <taxon>metagenomes</taxon>
        <taxon>ecological metagenomes</taxon>
    </lineage>
</organism>
<dbReference type="Gene3D" id="1.20.1730.10">
    <property type="entry name" value="Sodium/glucose cotransporter"/>
    <property type="match status" value="1"/>
</dbReference>
<proteinExistence type="predicted"/>
<evidence type="ECO:0000256" key="1">
    <source>
        <dbReference type="SAM" id="Phobius"/>
    </source>
</evidence>
<feature type="transmembrane region" description="Helical" evidence="1">
    <location>
        <begin position="45"/>
        <end position="68"/>
    </location>
</feature>